<dbReference type="Proteomes" id="UP000324222">
    <property type="component" value="Unassembled WGS sequence"/>
</dbReference>
<organism evidence="1 2">
    <name type="scientific">Portunus trituberculatus</name>
    <name type="common">Swimming crab</name>
    <name type="synonym">Neptunus trituberculatus</name>
    <dbReference type="NCBI Taxonomy" id="210409"/>
    <lineage>
        <taxon>Eukaryota</taxon>
        <taxon>Metazoa</taxon>
        <taxon>Ecdysozoa</taxon>
        <taxon>Arthropoda</taxon>
        <taxon>Crustacea</taxon>
        <taxon>Multicrustacea</taxon>
        <taxon>Malacostraca</taxon>
        <taxon>Eumalacostraca</taxon>
        <taxon>Eucarida</taxon>
        <taxon>Decapoda</taxon>
        <taxon>Pleocyemata</taxon>
        <taxon>Brachyura</taxon>
        <taxon>Eubrachyura</taxon>
        <taxon>Portunoidea</taxon>
        <taxon>Portunidae</taxon>
        <taxon>Portuninae</taxon>
        <taxon>Portunus</taxon>
    </lineage>
</organism>
<comment type="caution">
    <text evidence="1">The sequence shown here is derived from an EMBL/GenBank/DDBJ whole genome shotgun (WGS) entry which is preliminary data.</text>
</comment>
<sequence length="101" mass="10805">MVCVAGQHVNRTPRDVLCSLNGPCTVTLRHRAGGAAFRRRAYMVRNNNGSASPAWPYGAWDTGPHLAGLPRDGGSDALLGFLSAFTVSRQQQGTREHSCAP</sequence>
<keyword evidence="2" id="KW-1185">Reference proteome</keyword>
<reference evidence="1 2" key="1">
    <citation type="submission" date="2019-05" db="EMBL/GenBank/DDBJ databases">
        <title>Another draft genome of Portunus trituberculatus and its Hox gene families provides insights of decapod evolution.</title>
        <authorList>
            <person name="Jeong J.-H."/>
            <person name="Song I."/>
            <person name="Kim S."/>
            <person name="Choi T."/>
            <person name="Kim D."/>
            <person name="Ryu S."/>
            <person name="Kim W."/>
        </authorList>
    </citation>
    <scope>NUCLEOTIDE SEQUENCE [LARGE SCALE GENOMIC DNA]</scope>
    <source>
        <tissue evidence="1">Muscle</tissue>
    </source>
</reference>
<protein>
    <submittedName>
        <fullName evidence="1">Uncharacterized protein</fullName>
    </submittedName>
</protein>
<gene>
    <name evidence="1" type="ORF">E2C01_005198</name>
</gene>
<dbReference type="EMBL" id="VSRR010000219">
    <property type="protein sequence ID" value="MPC12499.1"/>
    <property type="molecule type" value="Genomic_DNA"/>
</dbReference>
<evidence type="ECO:0000313" key="1">
    <source>
        <dbReference type="EMBL" id="MPC12499.1"/>
    </source>
</evidence>
<evidence type="ECO:0000313" key="2">
    <source>
        <dbReference type="Proteomes" id="UP000324222"/>
    </source>
</evidence>
<name>A0A5B7CSP8_PORTR</name>
<dbReference type="AlphaFoldDB" id="A0A5B7CSP8"/>
<proteinExistence type="predicted"/>
<accession>A0A5B7CSP8</accession>